<dbReference type="Proteomes" id="UP000801492">
    <property type="component" value="Unassembled WGS sequence"/>
</dbReference>
<protein>
    <submittedName>
        <fullName evidence="1">Uncharacterized protein</fullName>
    </submittedName>
</protein>
<dbReference type="EMBL" id="VTPC01087939">
    <property type="protein sequence ID" value="KAF2886367.1"/>
    <property type="molecule type" value="Genomic_DNA"/>
</dbReference>
<gene>
    <name evidence="1" type="ORF">ILUMI_19806</name>
</gene>
<dbReference type="OrthoDB" id="6732375at2759"/>
<name>A0A8K0CJF6_IGNLU</name>
<evidence type="ECO:0000313" key="1">
    <source>
        <dbReference type="EMBL" id="KAF2886367.1"/>
    </source>
</evidence>
<comment type="caution">
    <text evidence="1">The sequence shown here is derived from an EMBL/GenBank/DDBJ whole genome shotgun (WGS) entry which is preliminary data.</text>
</comment>
<keyword evidence="2" id="KW-1185">Reference proteome</keyword>
<organism evidence="1 2">
    <name type="scientific">Ignelater luminosus</name>
    <name type="common">Cucubano</name>
    <name type="synonym">Pyrophorus luminosus</name>
    <dbReference type="NCBI Taxonomy" id="2038154"/>
    <lineage>
        <taxon>Eukaryota</taxon>
        <taxon>Metazoa</taxon>
        <taxon>Ecdysozoa</taxon>
        <taxon>Arthropoda</taxon>
        <taxon>Hexapoda</taxon>
        <taxon>Insecta</taxon>
        <taxon>Pterygota</taxon>
        <taxon>Neoptera</taxon>
        <taxon>Endopterygota</taxon>
        <taxon>Coleoptera</taxon>
        <taxon>Polyphaga</taxon>
        <taxon>Elateriformia</taxon>
        <taxon>Elateroidea</taxon>
        <taxon>Elateridae</taxon>
        <taxon>Agrypninae</taxon>
        <taxon>Pyrophorini</taxon>
        <taxon>Ignelater</taxon>
    </lineage>
</organism>
<proteinExistence type="predicted"/>
<reference evidence="1" key="1">
    <citation type="submission" date="2019-08" db="EMBL/GenBank/DDBJ databases">
        <title>The genome of the North American firefly Photinus pyralis.</title>
        <authorList>
            <consortium name="Photinus pyralis genome working group"/>
            <person name="Fallon T.R."/>
            <person name="Sander Lower S.E."/>
            <person name="Weng J.-K."/>
        </authorList>
    </citation>
    <scope>NUCLEOTIDE SEQUENCE</scope>
    <source>
        <strain evidence="1">TRF0915ILg1</strain>
        <tissue evidence="1">Whole body</tissue>
    </source>
</reference>
<dbReference type="AlphaFoldDB" id="A0A8K0CJF6"/>
<accession>A0A8K0CJF6</accession>
<sequence>MEDKFVNLKELPQKLNLTDKKKSTKGEKTTLRNVRWIRVDKFGKTKYRYLLDEKEEWKEVDIIKHKTTRNNKHNETILINLTKSRPIAAKKFDNIQEQLPYIPENLRGFYTTLTRAEND</sequence>
<evidence type="ECO:0000313" key="2">
    <source>
        <dbReference type="Proteomes" id="UP000801492"/>
    </source>
</evidence>